<reference evidence="1" key="1">
    <citation type="submission" date="2016-11" db="UniProtKB">
        <authorList>
            <consortium name="WormBaseParasite"/>
        </authorList>
    </citation>
    <scope>IDENTIFICATION</scope>
    <source>
        <strain evidence="1">pt0022</strain>
    </source>
</reference>
<dbReference type="AlphaFoldDB" id="A0A1I8EBH3"/>
<name>A0A1I8EBH3_WUCBA</name>
<evidence type="ECO:0000313" key="1">
    <source>
        <dbReference type="WBParaSite" id="maker-PairedContig_1276-snap-gene-0.9-mRNA-1"/>
    </source>
</evidence>
<proteinExistence type="predicted"/>
<organism evidence="1">
    <name type="scientific">Wuchereria bancrofti</name>
    <dbReference type="NCBI Taxonomy" id="6293"/>
    <lineage>
        <taxon>Eukaryota</taxon>
        <taxon>Metazoa</taxon>
        <taxon>Ecdysozoa</taxon>
        <taxon>Nematoda</taxon>
        <taxon>Chromadorea</taxon>
        <taxon>Rhabditida</taxon>
        <taxon>Spirurina</taxon>
        <taxon>Spiruromorpha</taxon>
        <taxon>Filarioidea</taxon>
        <taxon>Onchocercidae</taxon>
        <taxon>Wuchereria</taxon>
    </lineage>
</organism>
<protein>
    <submittedName>
        <fullName evidence="1">Uncharacterized protein</fullName>
    </submittedName>
</protein>
<accession>A0A1I8EBH3</accession>
<sequence length="423" mass="48564">MVKMKRKTETMKSVSQSASKTVISYIYKLIQTNKFSHLTALIYDNILENSNKSFLNKAQAEIVLSLLCLPNQKIPNIVSYADLCLLLKDAYDEKFGNVPNKNEENLSKSEDSWDEENLEEMEVLSTLNSFRTKTHAQCSDIFNSIRQENLIRTVMRQAWRLQKLKKDLYEMEQKMDYLVANYVAGKYCACQNGEYSECDSGCHTDRSSSSNNSITKLFVTKKDETNDMTTTSGQNFLAVNDSYKNNGMNSNQKTMKSLNEIGNSLHDEQNICISNKPSTSFTSIRNIQSNDFSLSINQLISPVINQLNHDMIVKDEIMSKTELDSKKSMNILSAVNYNFSNAKHTINNLLSNDKNTISQPNNLSMRMTQSVIGINLLPNFRNKFTKLQLTTKFKCYDYDEQISCKKIELKKYIEFDTSSFWKK</sequence>
<dbReference type="WBParaSite" id="maker-PairedContig_1276-snap-gene-0.9-mRNA-1">
    <property type="protein sequence ID" value="maker-PairedContig_1276-snap-gene-0.9-mRNA-1"/>
    <property type="gene ID" value="maker-PairedContig_1276-snap-gene-0.9"/>
</dbReference>